<sequence>MDRRGFLITTGASLAGTALAWSSATASAASNPYPRIGSEAITSLSTRLAHLSRLDDVWGSGKLRDLAAAELRLLTGLITDTTHTTEVEQGLYGLAAEAARLCGWLSYDSGHHAAAQRYYLTALRASATAGDTLVGANTMAFMAIQLYSRGNPQDAVALVETAQRSIRGRATPKTIAILHARQARALSKLGDQSRCATALNAAFDAITKGCDHEPSWCYWINTTELHMLAGSCALDLGDARRAVHHFTTAKDSFDIATYPAGAVIYLARAAEAHLALGDPDAAADLCLQAVRCHDSIDSARADRTLAALRARLARHRTPVVREFLDQIPPSSA</sequence>
<accession>A0ABT1HNY3</accession>
<dbReference type="RefSeq" id="WP_253668192.1">
    <property type="nucleotide sequence ID" value="NZ_JAMTCP010000003.1"/>
</dbReference>
<evidence type="ECO:0000313" key="2">
    <source>
        <dbReference type="EMBL" id="MCP2257223.1"/>
    </source>
</evidence>
<dbReference type="EMBL" id="JAMTCP010000003">
    <property type="protein sequence ID" value="MCP2257223.1"/>
    <property type="molecule type" value="Genomic_DNA"/>
</dbReference>
<feature type="chain" id="PRO_5046270317" description="Transcriptional regulator" evidence="1">
    <location>
        <begin position="29"/>
        <end position="332"/>
    </location>
</feature>
<comment type="caution">
    <text evidence="2">The sequence shown here is derived from an EMBL/GenBank/DDBJ whole genome shotgun (WGS) entry which is preliminary data.</text>
</comment>
<keyword evidence="3" id="KW-1185">Reference proteome</keyword>
<dbReference type="InterPro" id="IPR006311">
    <property type="entry name" value="TAT_signal"/>
</dbReference>
<gene>
    <name evidence="2" type="ORF">LX15_000908</name>
</gene>
<protein>
    <recommendedName>
        <fullName evidence="4">Transcriptional regulator</fullName>
    </recommendedName>
</protein>
<name>A0ABT1HNY3_STRSD</name>
<organism evidence="2 3">
    <name type="scientific">Streptoalloteichus tenebrarius (strain ATCC 17920 / DSM 40477 / JCM 4838 / CBS 697.72 / NBRC 16177 / NCIMB 11028 / NRRL B-12390 / A12253. 1 / ISP 5477)</name>
    <name type="common">Streptomyces tenebrarius</name>
    <dbReference type="NCBI Taxonomy" id="1933"/>
    <lineage>
        <taxon>Bacteria</taxon>
        <taxon>Bacillati</taxon>
        <taxon>Actinomycetota</taxon>
        <taxon>Actinomycetes</taxon>
        <taxon>Pseudonocardiales</taxon>
        <taxon>Pseudonocardiaceae</taxon>
        <taxon>Streptoalloteichus</taxon>
    </lineage>
</organism>
<evidence type="ECO:0008006" key="4">
    <source>
        <dbReference type="Google" id="ProtNLM"/>
    </source>
</evidence>
<feature type="signal peptide" evidence="1">
    <location>
        <begin position="1"/>
        <end position="28"/>
    </location>
</feature>
<proteinExistence type="predicted"/>
<keyword evidence="1" id="KW-0732">Signal</keyword>
<evidence type="ECO:0000313" key="3">
    <source>
        <dbReference type="Proteomes" id="UP001205311"/>
    </source>
</evidence>
<dbReference type="InterPro" id="IPR011990">
    <property type="entry name" value="TPR-like_helical_dom_sf"/>
</dbReference>
<evidence type="ECO:0000256" key="1">
    <source>
        <dbReference type="SAM" id="SignalP"/>
    </source>
</evidence>
<dbReference type="PROSITE" id="PS51318">
    <property type="entry name" value="TAT"/>
    <property type="match status" value="1"/>
</dbReference>
<dbReference type="Gene3D" id="1.25.40.10">
    <property type="entry name" value="Tetratricopeptide repeat domain"/>
    <property type="match status" value="1"/>
</dbReference>
<dbReference type="Proteomes" id="UP001205311">
    <property type="component" value="Unassembled WGS sequence"/>
</dbReference>
<dbReference type="SUPFAM" id="SSF48452">
    <property type="entry name" value="TPR-like"/>
    <property type="match status" value="2"/>
</dbReference>
<reference evidence="2 3" key="1">
    <citation type="submission" date="2022-06" db="EMBL/GenBank/DDBJ databases">
        <title>Genomic Encyclopedia of Archaeal and Bacterial Type Strains, Phase II (KMG-II): from individual species to whole genera.</title>
        <authorList>
            <person name="Goeker M."/>
        </authorList>
    </citation>
    <scope>NUCLEOTIDE SEQUENCE [LARGE SCALE GENOMIC DNA]</scope>
    <source>
        <strain evidence="2 3">DSM 40477</strain>
    </source>
</reference>